<keyword evidence="8 9" id="KW-0119">Carbohydrate metabolism</keyword>
<dbReference type="InterPro" id="IPR029044">
    <property type="entry name" value="Nucleotide-diphossugar_trans"/>
</dbReference>
<dbReference type="GO" id="GO:0005978">
    <property type="term" value="P:glycogen biosynthetic process"/>
    <property type="evidence" value="ECO:0007669"/>
    <property type="project" value="UniProtKB-UniRule"/>
</dbReference>
<dbReference type="SUPFAM" id="SSF53448">
    <property type="entry name" value="Nucleotide-diphospho-sugar transferases"/>
    <property type="match status" value="1"/>
</dbReference>
<dbReference type="InterPro" id="IPR011831">
    <property type="entry name" value="ADP-Glc_PPase"/>
</dbReference>
<keyword evidence="7 9" id="KW-0320">Glycogen biosynthesis</keyword>
<feature type="site" description="Could play a key role in the communication between the regulatory and the substrate sites" evidence="9">
    <location>
        <position position="57"/>
    </location>
</feature>
<dbReference type="PROSITE" id="PS00810">
    <property type="entry name" value="ADP_GLC_PYROPHOSPH_3"/>
    <property type="match status" value="1"/>
</dbReference>
<dbReference type="InterPro" id="IPR056818">
    <property type="entry name" value="GlmU/GlgC-like_hexapep"/>
</dbReference>
<dbReference type="NCBIfam" id="TIGR02091">
    <property type="entry name" value="glgC"/>
    <property type="match status" value="1"/>
</dbReference>
<dbReference type="Pfam" id="PF24894">
    <property type="entry name" value="Hexapep_GlmU"/>
    <property type="match status" value="1"/>
</dbReference>
<feature type="binding site" evidence="9">
    <location>
        <begin position="178"/>
        <end position="179"/>
    </location>
    <ligand>
        <name>alpha-D-glucose 1-phosphate</name>
        <dbReference type="ChEBI" id="CHEBI:58601"/>
    </ligand>
</feature>
<dbReference type="UniPathway" id="UPA00164"/>
<organism evidence="12 13">
    <name type="scientific">Candidatus Thermofonsia Clade 1 bacterium</name>
    <dbReference type="NCBI Taxonomy" id="2364210"/>
    <lineage>
        <taxon>Bacteria</taxon>
        <taxon>Bacillati</taxon>
        <taxon>Chloroflexota</taxon>
        <taxon>Candidatus Thermofontia</taxon>
        <taxon>Candidatus Thermofonsia Clade 1</taxon>
    </lineage>
</organism>
<dbReference type="Gene3D" id="3.90.550.10">
    <property type="entry name" value="Spore Coat Polysaccharide Biosynthesis Protein SpsA, Chain A"/>
    <property type="match status" value="1"/>
</dbReference>
<dbReference type="NCBIfam" id="NF003670">
    <property type="entry name" value="PRK05293.1"/>
    <property type="match status" value="1"/>
</dbReference>
<feature type="domain" description="Glucose-1-phosphate adenylyltransferase/Bifunctional protein GlmU-like C-terminal hexapeptide" evidence="11">
    <location>
        <begin position="289"/>
        <end position="361"/>
    </location>
</feature>
<feature type="binding site" evidence="9">
    <location>
        <position position="189"/>
    </location>
    <ligand>
        <name>alpha-D-glucose 1-phosphate</name>
        <dbReference type="ChEBI" id="CHEBI:58601"/>
    </ligand>
</feature>
<sequence>MRTRAVILAGGEGTRLSVLTAKRAKPAVPFAGKYRIIDFALSNCVNSNIFDVLILTQYRPHSLMDHIGRGQPWDLDRSFTGGVHILQPYKGRKDTDWYVGTADAVYQNLNFVKRRQPEHILILSGDHIYQMDYYTLLTFHTNKSADATICTIRVPMDEASRYGILETDPQYRVKDFVEKPANPPSNLASMGVYVFRTELLERLLIEDAARASSSHDFGKDIIPRMVAEGLKVYAYPYDGYWVDVGTIDAYWEAHMDLLSRPPSLNLNDRSWVIHTRSEERPPVMIESGSSVRDSLITDGSIICEGAVVERSVLSPGVYVGPNAVIRESIILTDTYIEAGAVVERAIIDKQVVVGHDAQIGKITEASDLGITVIGKGAHIPAGFTIGRNVVIGTDLGPNDFAEFADKCVPNGRKVMGDNKKRAEY</sequence>
<dbReference type="GO" id="GO:0008878">
    <property type="term" value="F:glucose-1-phosphate adenylyltransferase activity"/>
    <property type="evidence" value="ECO:0007669"/>
    <property type="project" value="UniProtKB-UniRule"/>
</dbReference>
<keyword evidence="3 9" id="KW-0808">Transferase</keyword>
<dbReference type="PANTHER" id="PTHR43523:SF2">
    <property type="entry name" value="GLUCOSE-1-PHOSPHATE ADENYLYLTRANSFERASE"/>
    <property type="match status" value="1"/>
</dbReference>
<evidence type="ECO:0000259" key="11">
    <source>
        <dbReference type="Pfam" id="PF24894"/>
    </source>
</evidence>
<evidence type="ECO:0000256" key="3">
    <source>
        <dbReference type="ARBA" id="ARBA00022679"/>
    </source>
</evidence>
<evidence type="ECO:0000313" key="12">
    <source>
        <dbReference type="EMBL" id="PJF36193.1"/>
    </source>
</evidence>
<dbReference type="AlphaFoldDB" id="A0A2M8PF82"/>
<reference evidence="12 13" key="1">
    <citation type="submission" date="2017-11" db="EMBL/GenBank/DDBJ databases">
        <title>Evolution of Phototrophy in the Chloroflexi Phylum Driven by Horizontal Gene Transfer.</title>
        <authorList>
            <person name="Ward L.M."/>
            <person name="Hemp J."/>
            <person name="Shih P.M."/>
            <person name="Mcglynn S.E."/>
            <person name="Fischer W."/>
        </authorList>
    </citation>
    <scope>NUCLEOTIDE SEQUENCE [LARGE SCALE GENOMIC DNA]</scope>
    <source>
        <strain evidence="12">JP3_13</strain>
    </source>
</reference>
<evidence type="ECO:0000256" key="5">
    <source>
        <dbReference type="ARBA" id="ARBA00022741"/>
    </source>
</evidence>
<dbReference type="CDD" id="cd02508">
    <property type="entry name" value="ADP_Glucose_PP"/>
    <property type="match status" value="1"/>
</dbReference>
<evidence type="ECO:0000256" key="2">
    <source>
        <dbReference type="ARBA" id="ARBA00022600"/>
    </source>
</evidence>
<feature type="domain" description="Nucleotidyl transferase" evidence="10">
    <location>
        <begin position="5"/>
        <end position="259"/>
    </location>
</feature>
<evidence type="ECO:0000313" key="13">
    <source>
        <dbReference type="Proteomes" id="UP000229681"/>
    </source>
</evidence>
<evidence type="ECO:0000256" key="9">
    <source>
        <dbReference type="HAMAP-Rule" id="MF_00624"/>
    </source>
</evidence>
<comment type="pathway">
    <text evidence="9">Glycan biosynthesis; glycogen biosynthesis.</text>
</comment>
<accession>A0A2M8PF82</accession>
<comment type="function">
    <text evidence="9">Involved in the biosynthesis of ADP-glucose, a building block required for the elongation reactions to produce glycogen. Catalyzes the reaction between ATP and alpha-D-glucose 1-phosphate (G1P) to produce pyrophosphate and ADP-Glc.</text>
</comment>
<dbReference type="PROSITE" id="PS00808">
    <property type="entry name" value="ADP_GLC_PYROPHOSPH_1"/>
    <property type="match status" value="1"/>
</dbReference>
<protein>
    <recommendedName>
        <fullName evidence="9">Glucose-1-phosphate adenylyltransferase</fullName>
        <ecNumber evidence="9">2.7.7.27</ecNumber>
    </recommendedName>
    <alternativeName>
        <fullName evidence="9">ADP-glucose pyrophosphorylase</fullName>
        <shortName evidence="9">ADPGlc PPase</shortName>
    </alternativeName>
    <alternativeName>
        <fullName evidence="9">ADP-glucose synthase</fullName>
    </alternativeName>
</protein>
<dbReference type="InterPro" id="IPR023049">
    <property type="entry name" value="GlgC_bac"/>
</dbReference>
<dbReference type="EC" id="2.7.7.27" evidence="9"/>
<dbReference type="InterPro" id="IPR005835">
    <property type="entry name" value="NTP_transferase_dom"/>
</dbReference>
<evidence type="ECO:0000256" key="1">
    <source>
        <dbReference type="ARBA" id="ARBA00010443"/>
    </source>
</evidence>
<keyword evidence="5 9" id="KW-0547">Nucleotide-binding</keyword>
<dbReference type="GO" id="GO:0005524">
    <property type="term" value="F:ATP binding"/>
    <property type="evidence" value="ECO:0007669"/>
    <property type="project" value="UniProtKB-KW"/>
</dbReference>
<evidence type="ECO:0000259" key="10">
    <source>
        <dbReference type="Pfam" id="PF00483"/>
    </source>
</evidence>
<feature type="binding site" evidence="9">
    <location>
        <position position="98"/>
    </location>
    <ligand>
        <name>alpha-D-glucose 1-phosphate</name>
        <dbReference type="ChEBI" id="CHEBI:58601"/>
    </ligand>
</feature>
<keyword evidence="6 9" id="KW-0067">ATP-binding</keyword>
<dbReference type="PROSITE" id="PS00809">
    <property type="entry name" value="ADP_GLC_PYROPHOSPH_2"/>
    <property type="match status" value="1"/>
</dbReference>
<comment type="subunit">
    <text evidence="9">Homotetramer.</text>
</comment>
<dbReference type="CDD" id="cd04651">
    <property type="entry name" value="LbH_G1P_AT_C"/>
    <property type="match status" value="1"/>
</dbReference>
<comment type="caution">
    <text evidence="12">The sequence shown here is derived from an EMBL/GenBank/DDBJ whole genome shotgun (WGS) entry which is preliminary data.</text>
</comment>
<evidence type="ECO:0000256" key="6">
    <source>
        <dbReference type="ARBA" id="ARBA00022840"/>
    </source>
</evidence>
<comment type="similarity">
    <text evidence="1 9">Belongs to the bacterial/plant glucose-1-phosphate adenylyltransferase family.</text>
</comment>
<dbReference type="InterPro" id="IPR011004">
    <property type="entry name" value="Trimer_LpxA-like_sf"/>
</dbReference>
<evidence type="ECO:0000256" key="8">
    <source>
        <dbReference type="ARBA" id="ARBA00023277"/>
    </source>
</evidence>
<dbReference type="Proteomes" id="UP000229681">
    <property type="component" value="Unassembled WGS sequence"/>
</dbReference>
<proteinExistence type="inferred from homology"/>
<dbReference type="HAMAP" id="MF_00624">
    <property type="entry name" value="GlgC"/>
    <property type="match status" value="1"/>
</dbReference>
<dbReference type="InterPro" id="IPR005836">
    <property type="entry name" value="ADP_Glu_pyroP_CS"/>
</dbReference>
<dbReference type="PANTHER" id="PTHR43523">
    <property type="entry name" value="GLUCOSE-1-PHOSPHATE ADENYLYLTRANSFERASE-RELATED"/>
    <property type="match status" value="1"/>
</dbReference>
<feature type="site" description="Could play a key role in the communication between the regulatory and the substrate sites" evidence="9">
    <location>
        <position position="97"/>
    </location>
</feature>
<evidence type="ECO:0000256" key="7">
    <source>
        <dbReference type="ARBA" id="ARBA00023056"/>
    </source>
</evidence>
<dbReference type="Gene3D" id="2.160.10.10">
    <property type="entry name" value="Hexapeptide repeat proteins"/>
    <property type="match status" value="1"/>
</dbReference>
<gene>
    <name evidence="9" type="primary">glgC</name>
    <name evidence="12" type="ORF">CUN49_06700</name>
</gene>
<evidence type="ECO:0000256" key="4">
    <source>
        <dbReference type="ARBA" id="ARBA00022695"/>
    </source>
</evidence>
<dbReference type="Pfam" id="PF00483">
    <property type="entry name" value="NTP_transferase"/>
    <property type="match status" value="1"/>
</dbReference>
<name>A0A2M8PF82_9CHLR</name>
<dbReference type="SUPFAM" id="SSF51161">
    <property type="entry name" value="Trimeric LpxA-like enzymes"/>
    <property type="match status" value="1"/>
</dbReference>
<dbReference type="EMBL" id="PGTM01000072">
    <property type="protein sequence ID" value="PJF36193.1"/>
    <property type="molecule type" value="Genomic_DNA"/>
</dbReference>
<feature type="binding site" evidence="9">
    <location>
        <position position="163"/>
    </location>
    <ligand>
        <name>alpha-D-glucose 1-phosphate</name>
        <dbReference type="ChEBI" id="CHEBI:58601"/>
    </ligand>
</feature>
<comment type="catalytic activity">
    <reaction evidence="9">
        <text>alpha-D-glucose 1-phosphate + ATP + H(+) = ADP-alpha-D-glucose + diphosphate</text>
        <dbReference type="Rhea" id="RHEA:12120"/>
        <dbReference type="ChEBI" id="CHEBI:15378"/>
        <dbReference type="ChEBI" id="CHEBI:30616"/>
        <dbReference type="ChEBI" id="CHEBI:33019"/>
        <dbReference type="ChEBI" id="CHEBI:57498"/>
        <dbReference type="ChEBI" id="CHEBI:58601"/>
        <dbReference type="EC" id="2.7.7.27"/>
    </reaction>
</comment>
<keyword evidence="4 9" id="KW-0548">Nucleotidyltransferase</keyword>
<keyword evidence="2 9" id="KW-0321">Glycogen metabolism</keyword>